<dbReference type="Gene3D" id="3.40.640.10">
    <property type="entry name" value="Type I PLP-dependent aspartate aminotransferase-like (Major domain)"/>
    <property type="match status" value="1"/>
</dbReference>
<evidence type="ECO:0000256" key="6">
    <source>
        <dbReference type="ARBA" id="ARBA00023004"/>
    </source>
</evidence>
<dbReference type="SUPFAM" id="SSF53383">
    <property type="entry name" value="PLP-dependent transferases"/>
    <property type="match status" value="1"/>
</dbReference>
<keyword evidence="7" id="KW-0411">Iron-sulfur</keyword>
<evidence type="ECO:0000313" key="10">
    <source>
        <dbReference type="EMBL" id="GGI97028.1"/>
    </source>
</evidence>
<dbReference type="GO" id="GO:0051536">
    <property type="term" value="F:iron-sulfur cluster binding"/>
    <property type="evidence" value="ECO:0007669"/>
    <property type="project" value="UniProtKB-KW"/>
</dbReference>
<evidence type="ECO:0000259" key="9">
    <source>
        <dbReference type="Pfam" id="PF00266"/>
    </source>
</evidence>
<dbReference type="FunFam" id="3.40.640.10:FF:000084">
    <property type="entry name" value="IscS-like cysteine desulfurase"/>
    <property type="match status" value="1"/>
</dbReference>
<dbReference type="InterPro" id="IPR015424">
    <property type="entry name" value="PyrdxlP-dep_Trfase"/>
</dbReference>
<comment type="catalytic activity">
    <reaction evidence="8">
        <text>(sulfur carrier)-H + L-cysteine = (sulfur carrier)-SH + L-alanine</text>
        <dbReference type="Rhea" id="RHEA:43892"/>
        <dbReference type="Rhea" id="RHEA-COMP:14737"/>
        <dbReference type="Rhea" id="RHEA-COMP:14739"/>
        <dbReference type="ChEBI" id="CHEBI:29917"/>
        <dbReference type="ChEBI" id="CHEBI:35235"/>
        <dbReference type="ChEBI" id="CHEBI:57972"/>
        <dbReference type="ChEBI" id="CHEBI:64428"/>
        <dbReference type="EC" id="2.8.1.7"/>
    </reaction>
</comment>
<evidence type="ECO:0000256" key="1">
    <source>
        <dbReference type="ARBA" id="ARBA00001933"/>
    </source>
</evidence>
<accession>A0A917NGW6</accession>
<evidence type="ECO:0000256" key="7">
    <source>
        <dbReference type="ARBA" id="ARBA00023014"/>
    </source>
</evidence>
<dbReference type="GO" id="GO:0046872">
    <property type="term" value="F:metal ion binding"/>
    <property type="evidence" value="ECO:0007669"/>
    <property type="project" value="UniProtKB-KW"/>
</dbReference>
<evidence type="ECO:0000256" key="3">
    <source>
        <dbReference type="ARBA" id="ARBA00022679"/>
    </source>
</evidence>
<dbReference type="InterPro" id="IPR016454">
    <property type="entry name" value="Cysteine_dSase"/>
</dbReference>
<dbReference type="InterPro" id="IPR015421">
    <property type="entry name" value="PyrdxlP-dep_Trfase_major"/>
</dbReference>
<dbReference type="EMBL" id="BMOY01000003">
    <property type="protein sequence ID" value="GGI97028.1"/>
    <property type="molecule type" value="Genomic_DNA"/>
</dbReference>
<dbReference type="GO" id="GO:0031071">
    <property type="term" value="F:cysteine desulfurase activity"/>
    <property type="evidence" value="ECO:0007669"/>
    <property type="project" value="UniProtKB-EC"/>
</dbReference>
<keyword evidence="11" id="KW-1185">Reference proteome</keyword>
<dbReference type="Proteomes" id="UP000637695">
    <property type="component" value="Unassembled WGS sequence"/>
</dbReference>
<comment type="caution">
    <text evidence="10">The sequence shown here is derived from an EMBL/GenBank/DDBJ whole genome shotgun (WGS) entry which is preliminary data.</text>
</comment>
<dbReference type="PIRSF" id="PIRSF005572">
    <property type="entry name" value="NifS"/>
    <property type="match status" value="1"/>
</dbReference>
<evidence type="ECO:0000256" key="4">
    <source>
        <dbReference type="ARBA" id="ARBA00022723"/>
    </source>
</evidence>
<dbReference type="PANTHER" id="PTHR11601:SF34">
    <property type="entry name" value="CYSTEINE DESULFURASE"/>
    <property type="match status" value="1"/>
</dbReference>
<feature type="domain" description="Aminotransferase class V" evidence="9">
    <location>
        <begin position="7"/>
        <end position="367"/>
    </location>
</feature>
<keyword evidence="4" id="KW-0479">Metal-binding</keyword>
<protein>
    <submittedName>
        <fullName evidence="10">Cysteine desulfurase</fullName>
    </submittedName>
</protein>
<comment type="cofactor">
    <cofactor evidence="1">
        <name>pyridoxal 5'-phosphate</name>
        <dbReference type="ChEBI" id="CHEBI:597326"/>
    </cofactor>
</comment>
<evidence type="ECO:0000256" key="5">
    <source>
        <dbReference type="ARBA" id="ARBA00022898"/>
    </source>
</evidence>
<evidence type="ECO:0000256" key="8">
    <source>
        <dbReference type="ARBA" id="ARBA00050776"/>
    </source>
</evidence>
<dbReference type="Gene3D" id="3.90.1150.10">
    <property type="entry name" value="Aspartate Aminotransferase, domain 1"/>
    <property type="match status" value="1"/>
</dbReference>
<name>A0A917NGW6_9BACL</name>
<reference evidence="10" key="2">
    <citation type="submission" date="2020-09" db="EMBL/GenBank/DDBJ databases">
        <authorList>
            <person name="Sun Q."/>
            <person name="Ohkuma M."/>
        </authorList>
    </citation>
    <scope>NUCLEOTIDE SEQUENCE</scope>
    <source>
        <strain evidence="10">JCM 18487</strain>
    </source>
</reference>
<dbReference type="InterPro" id="IPR015422">
    <property type="entry name" value="PyrdxlP-dep_Trfase_small"/>
</dbReference>
<reference evidence="10" key="1">
    <citation type="journal article" date="2014" name="Int. J. Syst. Evol. Microbiol.">
        <title>Complete genome sequence of Corynebacterium casei LMG S-19264T (=DSM 44701T), isolated from a smear-ripened cheese.</title>
        <authorList>
            <consortium name="US DOE Joint Genome Institute (JGI-PGF)"/>
            <person name="Walter F."/>
            <person name="Albersmeier A."/>
            <person name="Kalinowski J."/>
            <person name="Ruckert C."/>
        </authorList>
    </citation>
    <scope>NUCLEOTIDE SEQUENCE</scope>
    <source>
        <strain evidence="10">JCM 18487</strain>
    </source>
</reference>
<keyword evidence="6" id="KW-0408">Iron</keyword>
<dbReference type="AlphaFoldDB" id="A0A917NGW6"/>
<evidence type="ECO:0000313" key="11">
    <source>
        <dbReference type="Proteomes" id="UP000637695"/>
    </source>
</evidence>
<sequence>MAGRELYFDTAATTPLLPEVREALVAAFDNYGNPSSLHRKGVEAERAMASARAEVARCLGVEGGSVIFTGCGTEANNLAIFGTAWRHRDRGRHIVTTQIEHPSVLEPVRWLERQGWTVTYVPPQPDGSVRADDVLAAVRDDTVLVSMMHINNETGAILPVAEVARGLKARRKVVFHVDGIQAFGKVPACAKEAGADLYTVSGHKIGAPKGIGALYIRQGLRIDPVLHGGGQEQGLRSGTENVLGIIALGVASAVARQHAEARWQHVLRLADRLCAGLADVPGAVLQRPPVASPYIVSVTFPGLRGEVMVHALEEQGLYVSTGSACSTKGQHATASHVLRAMGKRPDEVTGTLRFSLGWWHTEDDVDAALAVVKERIGWLRSLW</sequence>
<dbReference type="Pfam" id="PF00266">
    <property type="entry name" value="Aminotran_5"/>
    <property type="match status" value="1"/>
</dbReference>
<proteinExistence type="inferred from homology"/>
<dbReference type="PANTHER" id="PTHR11601">
    <property type="entry name" value="CYSTEINE DESULFURYLASE FAMILY MEMBER"/>
    <property type="match status" value="1"/>
</dbReference>
<comment type="similarity">
    <text evidence="2">Belongs to the class-V pyridoxal-phosphate-dependent aminotransferase family. NifS/IscS subfamily.</text>
</comment>
<gene>
    <name evidence="10" type="ORF">GCM10010885_03260</name>
</gene>
<keyword evidence="3" id="KW-0808">Transferase</keyword>
<dbReference type="InterPro" id="IPR000192">
    <property type="entry name" value="Aminotrans_V_dom"/>
</dbReference>
<organism evidence="10 11">
    <name type="scientific">Alicyclobacillus cellulosilyticus</name>
    <dbReference type="NCBI Taxonomy" id="1003997"/>
    <lineage>
        <taxon>Bacteria</taxon>
        <taxon>Bacillati</taxon>
        <taxon>Bacillota</taxon>
        <taxon>Bacilli</taxon>
        <taxon>Bacillales</taxon>
        <taxon>Alicyclobacillaceae</taxon>
        <taxon>Alicyclobacillus</taxon>
    </lineage>
</organism>
<keyword evidence="5" id="KW-0663">Pyridoxal phosphate</keyword>
<evidence type="ECO:0000256" key="2">
    <source>
        <dbReference type="ARBA" id="ARBA00006490"/>
    </source>
</evidence>
<dbReference type="RefSeq" id="WP_188880766.1">
    <property type="nucleotide sequence ID" value="NZ_BMOY01000003.1"/>
</dbReference>